<evidence type="ECO:0000256" key="1">
    <source>
        <dbReference type="SAM" id="MobiDB-lite"/>
    </source>
</evidence>
<keyword evidence="2" id="KW-0732">Signal</keyword>
<keyword evidence="4" id="KW-1185">Reference proteome</keyword>
<dbReference type="AlphaFoldDB" id="A0AAE0GGG7"/>
<feature type="region of interest" description="Disordered" evidence="1">
    <location>
        <begin position="655"/>
        <end position="674"/>
    </location>
</feature>
<protein>
    <recommendedName>
        <fullName evidence="5">Apple domain-containing protein</fullName>
    </recommendedName>
</protein>
<evidence type="ECO:0000313" key="3">
    <source>
        <dbReference type="EMBL" id="KAK3277769.1"/>
    </source>
</evidence>
<gene>
    <name evidence="3" type="ORF">CYMTET_14244</name>
</gene>
<dbReference type="Gene3D" id="2.160.20.10">
    <property type="entry name" value="Single-stranded right-handed beta-helix, Pectin lyase-like"/>
    <property type="match status" value="1"/>
</dbReference>
<feature type="chain" id="PRO_5042119061" description="Apple domain-containing protein" evidence="2">
    <location>
        <begin position="19"/>
        <end position="674"/>
    </location>
</feature>
<feature type="compositionally biased region" description="Polar residues" evidence="1">
    <location>
        <begin position="659"/>
        <end position="674"/>
    </location>
</feature>
<sequence length="674" mass="73900">MLLTVGLLLQPIVATASGFTVQACEAEGVGEACVLKPVSELRFMEQPTDPSSCAEVQGQAGSVTWADFTLPRGKALLVQVNTSVPGQTSRRGFFVRPTRVTRDWGKAQVSETGATFYLAGTGQFSVKFAPDALWRNYTDATTFDSLMLFVNPELELPTAGATVISPKTTDLVVDLGPNRAYVFTAGVKYDWGKDHVFKVHDNTAVYFEPGAYVRARIVQTEKKVSNVTISGYGTLDSHYDLEDDLVGISGDATRQNIVVYGKNIRVFGVTLIITNPTCGSFGYCLNINPNWSPLANASDPFDATELQKDPPYKCRRAHCQEKNMDDSPNTDFHNCPSSHANGQSVSFVKCMTWQQGHDGLNAGKYGTVENSFVRVIDDALKPWDSHGRYTNVTIWQLALGWPINFGWWNWDQPDVNTVVDSIYVIHNHNWMSSPYWPEGQSGQCVVGGIYGSGAVKRGYRLNNIFVETACSCAVGLQISKAAYNRHTTPLGCVGSLLDMEIKGMFFDEEFYQTGGYDNFLSGETKPNSNCVGNLSGKIENLTLSGLVAGRAMSQSDFVVDTRTVPGLKFEEAVDPHPIPQYILHADRNAYTGSGGTNIDQDGVAVRSSSQCTYRCHTDWSCDCVVFQPSNSVCWKMRDCDPANFDTDDNFDVYMRPGSSAGTNDSPSIPLYSTA</sequence>
<accession>A0AAE0GGG7</accession>
<proteinExistence type="predicted"/>
<feature type="signal peptide" evidence="2">
    <location>
        <begin position="1"/>
        <end position="18"/>
    </location>
</feature>
<evidence type="ECO:0000313" key="4">
    <source>
        <dbReference type="Proteomes" id="UP001190700"/>
    </source>
</evidence>
<dbReference type="InterPro" id="IPR012334">
    <property type="entry name" value="Pectin_lyas_fold"/>
</dbReference>
<evidence type="ECO:0000256" key="2">
    <source>
        <dbReference type="SAM" id="SignalP"/>
    </source>
</evidence>
<reference evidence="3 4" key="1">
    <citation type="journal article" date="2015" name="Genome Biol. Evol.">
        <title>Comparative Genomics of a Bacterivorous Green Alga Reveals Evolutionary Causalities and Consequences of Phago-Mixotrophic Mode of Nutrition.</title>
        <authorList>
            <person name="Burns J.A."/>
            <person name="Paasch A."/>
            <person name="Narechania A."/>
            <person name="Kim E."/>
        </authorList>
    </citation>
    <scope>NUCLEOTIDE SEQUENCE [LARGE SCALE GENOMIC DNA]</scope>
    <source>
        <strain evidence="3 4">PLY_AMNH</strain>
    </source>
</reference>
<evidence type="ECO:0008006" key="5">
    <source>
        <dbReference type="Google" id="ProtNLM"/>
    </source>
</evidence>
<comment type="caution">
    <text evidence="3">The sequence shown here is derived from an EMBL/GenBank/DDBJ whole genome shotgun (WGS) entry which is preliminary data.</text>
</comment>
<dbReference type="Proteomes" id="UP001190700">
    <property type="component" value="Unassembled WGS sequence"/>
</dbReference>
<dbReference type="EMBL" id="LGRX02005932">
    <property type="protein sequence ID" value="KAK3277769.1"/>
    <property type="molecule type" value="Genomic_DNA"/>
</dbReference>
<name>A0AAE0GGG7_9CHLO</name>
<organism evidence="3 4">
    <name type="scientific">Cymbomonas tetramitiformis</name>
    <dbReference type="NCBI Taxonomy" id="36881"/>
    <lineage>
        <taxon>Eukaryota</taxon>
        <taxon>Viridiplantae</taxon>
        <taxon>Chlorophyta</taxon>
        <taxon>Pyramimonadophyceae</taxon>
        <taxon>Pyramimonadales</taxon>
        <taxon>Pyramimonadaceae</taxon>
        <taxon>Cymbomonas</taxon>
    </lineage>
</organism>